<evidence type="ECO:0000313" key="2">
    <source>
        <dbReference type="Proteomes" id="UP001499852"/>
    </source>
</evidence>
<dbReference type="Pfam" id="PF05635">
    <property type="entry name" value="23S_rRNA_IVP"/>
    <property type="match status" value="1"/>
</dbReference>
<organism evidence="1 2">
    <name type="scientific">Prosthecobacter algae</name>
    <dbReference type="NCBI Taxonomy" id="1144682"/>
    <lineage>
        <taxon>Bacteria</taxon>
        <taxon>Pseudomonadati</taxon>
        <taxon>Verrucomicrobiota</taxon>
        <taxon>Verrucomicrobiia</taxon>
        <taxon>Verrucomicrobiales</taxon>
        <taxon>Verrucomicrobiaceae</taxon>
        <taxon>Prosthecobacter</taxon>
    </lineage>
</organism>
<dbReference type="Proteomes" id="UP001499852">
    <property type="component" value="Unassembled WGS sequence"/>
</dbReference>
<comment type="caution">
    <text evidence="1">The sequence shown here is derived from an EMBL/GenBank/DDBJ whole genome shotgun (WGS) entry which is preliminary data.</text>
</comment>
<gene>
    <name evidence="1" type="ORF">GCM10023213_17890</name>
</gene>
<dbReference type="InterPro" id="IPR036583">
    <property type="entry name" value="23S_rRNA_IVS_sf"/>
</dbReference>
<dbReference type="NCBIfam" id="TIGR02436">
    <property type="entry name" value="four helix bundle protein"/>
    <property type="match status" value="1"/>
</dbReference>
<proteinExistence type="predicted"/>
<name>A0ABP9P2V4_9BACT</name>
<dbReference type="CDD" id="cd16377">
    <property type="entry name" value="23S_rRNA_IVP_like"/>
    <property type="match status" value="1"/>
</dbReference>
<sequence length="129" mass="14721">MVDGLKLAKLMFNFEKLEVWQKAIEFADLVYSQTRDFPADERFGLTNQMRRASVSISSNIAEGSSRFSKKDFARFIEIACGSVFEVVSQCFIGRNQGFLSSEQFEILYHSTEQQGKMLSGLRRSLLEEA</sequence>
<dbReference type="EMBL" id="BAABIA010000003">
    <property type="protein sequence ID" value="GAA5138653.1"/>
    <property type="molecule type" value="Genomic_DNA"/>
</dbReference>
<reference evidence="2" key="1">
    <citation type="journal article" date="2019" name="Int. J. Syst. Evol. Microbiol.">
        <title>The Global Catalogue of Microorganisms (GCM) 10K type strain sequencing project: providing services to taxonomists for standard genome sequencing and annotation.</title>
        <authorList>
            <consortium name="The Broad Institute Genomics Platform"/>
            <consortium name="The Broad Institute Genome Sequencing Center for Infectious Disease"/>
            <person name="Wu L."/>
            <person name="Ma J."/>
        </authorList>
    </citation>
    <scope>NUCLEOTIDE SEQUENCE [LARGE SCALE GENOMIC DNA]</scope>
    <source>
        <strain evidence="2">JCM 18053</strain>
    </source>
</reference>
<accession>A0ABP9P2V4</accession>
<protein>
    <submittedName>
        <fullName evidence="1">Four helix bundle protein</fullName>
    </submittedName>
</protein>
<keyword evidence="2" id="KW-1185">Reference proteome</keyword>
<dbReference type="Gene3D" id="1.20.1440.60">
    <property type="entry name" value="23S rRNA-intervening sequence"/>
    <property type="match status" value="1"/>
</dbReference>
<dbReference type="InterPro" id="IPR012657">
    <property type="entry name" value="23S_rRNA-intervening_sequence"/>
</dbReference>
<dbReference type="PANTHER" id="PTHR38471:SF2">
    <property type="entry name" value="FOUR HELIX BUNDLE PROTEIN"/>
    <property type="match status" value="1"/>
</dbReference>
<dbReference type="SUPFAM" id="SSF158446">
    <property type="entry name" value="IVS-encoded protein-like"/>
    <property type="match status" value="1"/>
</dbReference>
<dbReference type="PANTHER" id="PTHR38471">
    <property type="entry name" value="FOUR HELIX BUNDLE PROTEIN"/>
    <property type="match status" value="1"/>
</dbReference>
<evidence type="ECO:0000313" key="1">
    <source>
        <dbReference type="EMBL" id="GAA5138653.1"/>
    </source>
</evidence>